<gene>
    <name evidence="1" type="ORF">L917_19172</name>
</gene>
<name>W2K5E4_PHYNI</name>
<reference evidence="1" key="1">
    <citation type="submission" date="2013-11" db="EMBL/GenBank/DDBJ databases">
        <title>The Genome Sequence of Phytophthora parasitica CHvinca01.</title>
        <authorList>
            <consortium name="The Broad Institute Genomics Platform"/>
            <person name="Russ C."/>
            <person name="Tyler B."/>
            <person name="Panabieres F."/>
            <person name="Shan W."/>
            <person name="Tripathy S."/>
            <person name="Grunwald N."/>
            <person name="Machado M."/>
            <person name="Johnson C.S."/>
            <person name="Arredondo F."/>
            <person name="Hong C."/>
            <person name="Coffey M."/>
            <person name="Young S.K."/>
            <person name="Zeng Q."/>
            <person name="Gargeya S."/>
            <person name="Fitzgerald M."/>
            <person name="Abouelleil A."/>
            <person name="Alvarado L."/>
            <person name="Chapman S.B."/>
            <person name="Gainer-Dewar J."/>
            <person name="Goldberg J."/>
            <person name="Griggs A."/>
            <person name="Gujja S."/>
            <person name="Hansen M."/>
            <person name="Howarth C."/>
            <person name="Imamovic A."/>
            <person name="Ireland A."/>
            <person name="Larimer J."/>
            <person name="McCowan C."/>
            <person name="Murphy C."/>
            <person name="Pearson M."/>
            <person name="Poon T.W."/>
            <person name="Priest M."/>
            <person name="Roberts A."/>
            <person name="Saif S."/>
            <person name="Shea T."/>
            <person name="Sykes S."/>
            <person name="Wortman J."/>
            <person name="Nusbaum C."/>
            <person name="Birren B."/>
        </authorList>
    </citation>
    <scope>NUCLEOTIDE SEQUENCE [LARGE SCALE GENOMIC DNA]</scope>
    <source>
        <strain evidence="1">CHvinca01</strain>
    </source>
</reference>
<accession>W2K5E4</accession>
<protein>
    <submittedName>
        <fullName evidence="1">Uncharacterized protein</fullName>
    </submittedName>
</protein>
<evidence type="ECO:0000313" key="1">
    <source>
        <dbReference type="EMBL" id="ETL80352.1"/>
    </source>
</evidence>
<proteinExistence type="predicted"/>
<organism evidence="1">
    <name type="scientific">Phytophthora nicotianae</name>
    <name type="common">Potato buckeye rot agent</name>
    <name type="synonym">Phytophthora parasitica</name>
    <dbReference type="NCBI Taxonomy" id="4792"/>
    <lineage>
        <taxon>Eukaryota</taxon>
        <taxon>Sar</taxon>
        <taxon>Stramenopiles</taxon>
        <taxon>Oomycota</taxon>
        <taxon>Peronosporomycetes</taxon>
        <taxon>Peronosporales</taxon>
        <taxon>Peronosporaceae</taxon>
        <taxon>Phytophthora</taxon>
    </lineage>
</organism>
<dbReference type="VEuPathDB" id="FungiDB:PPTG_24215"/>
<dbReference type="EMBL" id="KI682777">
    <property type="protein sequence ID" value="ETL80352.1"/>
    <property type="molecule type" value="Genomic_DNA"/>
</dbReference>
<sequence>MAFATQFKLWDFNAFAIEIEVAARDLATVDTAKFCKSRRTKLRDLLPLKKGAEKSSAIRSSGAMRQLLPTQSN</sequence>
<dbReference type="AlphaFoldDB" id="W2K5E4"/>
<dbReference type="Proteomes" id="UP000054423">
    <property type="component" value="Unassembled WGS sequence"/>
</dbReference>